<name>A0A1B0AXQ2_9MUSC</name>
<reference evidence="3" key="1">
    <citation type="submission" date="2015-01" db="EMBL/GenBank/DDBJ databases">
        <authorList>
            <person name="Aksoy S."/>
            <person name="Warren W."/>
            <person name="Wilson R.K."/>
        </authorList>
    </citation>
    <scope>NUCLEOTIDE SEQUENCE [LARGE SCALE GENOMIC DNA]</scope>
    <source>
        <strain evidence="3">IAEA</strain>
    </source>
</reference>
<dbReference type="EMBL" id="JXJN01005331">
    <property type="status" value="NOT_ANNOTATED_CDS"/>
    <property type="molecule type" value="Genomic_DNA"/>
</dbReference>
<evidence type="ECO:0000313" key="2">
    <source>
        <dbReference type="EnsemblMetazoa" id="GPPI012209-PA"/>
    </source>
</evidence>
<sequence>MSIECGNRTTRNQYILILQFWIYELLSALLVALENVLRTRFVTGAFMCDKRNSSLGMETITWALESVVVVKFFGQLMHILKKRLWEKMIYYESQSNDNVATRGALVFSHVGEAVHRRDFGGDGPLTFQPRSMPISNAYVFRSSMLTRQCGLANQTVIEPHRANDKSRLPIDSSKPENDLLFLKRILIIHWRNNEMFISVGVHI</sequence>
<protein>
    <submittedName>
        <fullName evidence="2">Uncharacterized protein</fullName>
    </submittedName>
</protein>
<keyword evidence="1" id="KW-0472">Membrane</keyword>
<keyword evidence="3" id="KW-1185">Reference proteome</keyword>
<organism evidence="2 3">
    <name type="scientific">Glossina palpalis gambiensis</name>
    <dbReference type="NCBI Taxonomy" id="67801"/>
    <lineage>
        <taxon>Eukaryota</taxon>
        <taxon>Metazoa</taxon>
        <taxon>Ecdysozoa</taxon>
        <taxon>Arthropoda</taxon>
        <taxon>Hexapoda</taxon>
        <taxon>Insecta</taxon>
        <taxon>Pterygota</taxon>
        <taxon>Neoptera</taxon>
        <taxon>Endopterygota</taxon>
        <taxon>Diptera</taxon>
        <taxon>Brachycera</taxon>
        <taxon>Muscomorpha</taxon>
        <taxon>Hippoboscoidea</taxon>
        <taxon>Glossinidae</taxon>
        <taxon>Glossina</taxon>
    </lineage>
</organism>
<evidence type="ECO:0000256" key="1">
    <source>
        <dbReference type="SAM" id="Phobius"/>
    </source>
</evidence>
<dbReference type="EnsemblMetazoa" id="GPPI012209-RA">
    <property type="protein sequence ID" value="GPPI012209-PA"/>
    <property type="gene ID" value="GPPI012209"/>
</dbReference>
<dbReference type="Proteomes" id="UP000092460">
    <property type="component" value="Unassembled WGS sequence"/>
</dbReference>
<dbReference type="AlphaFoldDB" id="A0A1B0AXQ2"/>
<feature type="transmembrane region" description="Helical" evidence="1">
    <location>
        <begin position="12"/>
        <end position="33"/>
    </location>
</feature>
<reference evidence="2" key="2">
    <citation type="submission" date="2020-05" db="UniProtKB">
        <authorList>
            <consortium name="EnsemblMetazoa"/>
        </authorList>
    </citation>
    <scope>IDENTIFICATION</scope>
    <source>
        <strain evidence="2">IAEA</strain>
    </source>
</reference>
<keyword evidence="1" id="KW-0812">Transmembrane</keyword>
<accession>A0A1B0AXQ2</accession>
<evidence type="ECO:0000313" key="3">
    <source>
        <dbReference type="Proteomes" id="UP000092460"/>
    </source>
</evidence>
<proteinExistence type="predicted"/>
<dbReference type="VEuPathDB" id="VectorBase:GPPI012209"/>
<keyword evidence="1" id="KW-1133">Transmembrane helix</keyword>